<dbReference type="PANTHER" id="PTHR43617">
    <property type="entry name" value="L-AMINO ACID N-ACETYLTRANSFERASE"/>
    <property type="match status" value="1"/>
</dbReference>
<dbReference type="GO" id="GO:0016747">
    <property type="term" value="F:acyltransferase activity, transferring groups other than amino-acyl groups"/>
    <property type="evidence" value="ECO:0007669"/>
    <property type="project" value="InterPro"/>
</dbReference>
<gene>
    <name evidence="2" type="ORF">CGZ90_18290</name>
</gene>
<dbReference type="OrthoDB" id="4228396at2"/>
<comment type="caution">
    <text evidence="2">The sequence shown here is derived from an EMBL/GenBank/DDBJ whole genome shotgun (WGS) entry which is preliminary data.</text>
</comment>
<proteinExistence type="predicted"/>
<keyword evidence="3" id="KW-1185">Reference proteome</keyword>
<dbReference type="CDD" id="cd04301">
    <property type="entry name" value="NAT_SF"/>
    <property type="match status" value="1"/>
</dbReference>
<protein>
    <recommendedName>
        <fullName evidence="1">N-acetyltransferase domain-containing protein</fullName>
    </recommendedName>
</protein>
<sequence>MLIKRFSELCFEEALSLWNEAFSQYYSDLTMDLERFLLKITNEGLSLEHSVAAVHENKLVGLVLNGFREIDGKMYAWNGGTAILPEYRGMKIGEKLIQACLDIYKEKNVDIALLEAIKENSRAIRLYEKMGYTTFEELAFLHHQGELNAPFPVSSDFITIPAQPEELDKLTFFNKVTAWQTQIPSIKDARVVLLKYREETAGFAVYRHVYQGGALSGIMLYQCVVSPELQHREKEAAQTLLDSVFSPINANCRCITMNLPVTNKAVYDSLIEAGFAVIVGQVHMQKAIQQKNAAVAGSETAAL</sequence>
<feature type="domain" description="N-acetyltransferase" evidence="1">
    <location>
        <begin position="1"/>
        <end position="150"/>
    </location>
</feature>
<evidence type="ECO:0000313" key="2">
    <source>
        <dbReference type="EMBL" id="OYD56299.1"/>
    </source>
</evidence>
<dbReference type="RefSeq" id="WP_094253968.1">
    <property type="nucleotide sequence ID" value="NZ_JBHLXL010000004.1"/>
</dbReference>
<dbReference type="InterPro" id="IPR050276">
    <property type="entry name" value="MshD_Acetyltransferase"/>
</dbReference>
<accession>A0A235F4W2</accession>
<organism evidence="2 3">
    <name type="scientific">Fictibacillus aquaticus</name>
    <dbReference type="NCBI Taxonomy" id="2021314"/>
    <lineage>
        <taxon>Bacteria</taxon>
        <taxon>Bacillati</taxon>
        <taxon>Bacillota</taxon>
        <taxon>Bacilli</taxon>
        <taxon>Bacillales</taxon>
        <taxon>Fictibacillaceae</taxon>
        <taxon>Fictibacillus</taxon>
    </lineage>
</organism>
<dbReference type="PROSITE" id="PS51186">
    <property type="entry name" value="GNAT"/>
    <property type="match status" value="1"/>
</dbReference>
<dbReference type="Proteomes" id="UP000215059">
    <property type="component" value="Unassembled WGS sequence"/>
</dbReference>
<name>A0A235F4W2_9BACL</name>
<dbReference type="AlphaFoldDB" id="A0A235F4W2"/>
<evidence type="ECO:0000313" key="3">
    <source>
        <dbReference type="Proteomes" id="UP000215059"/>
    </source>
</evidence>
<dbReference type="InterPro" id="IPR000182">
    <property type="entry name" value="GNAT_dom"/>
</dbReference>
<dbReference type="EMBL" id="NOII01000021">
    <property type="protein sequence ID" value="OYD56299.1"/>
    <property type="molecule type" value="Genomic_DNA"/>
</dbReference>
<dbReference type="InterPro" id="IPR016181">
    <property type="entry name" value="Acyl_CoA_acyltransferase"/>
</dbReference>
<dbReference type="Gene3D" id="3.40.630.30">
    <property type="match status" value="1"/>
</dbReference>
<evidence type="ECO:0000259" key="1">
    <source>
        <dbReference type="PROSITE" id="PS51186"/>
    </source>
</evidence>
<dbReference type="SUPFAM" id="SSF55729">
    <property type="entry name" value="Acyl-CoA N-acyltransferases (Nat)"/>
    <property type="match status" value="1"/>
</dbReference>
<reference evidence="2 3" key="1">
    <citation type="submission" date="2017-07" db="EMBL/GenBank/DDBJ databases">
        <title>Fictibacillus sp. nov. GDSW-R2A3 Genome sequencing and assembly.</title>
        <authorList>
            <person name="Mayilraj S."/>
        </authorList>
    </citation>
    <scope>NUCLEOTIDE SEQUENCE [LARGE SCALE GENOMIC DNA]</scope>
    <source>
        <strain evidence="2 3">GDSW-R2A3</strain>
    </source>
</reference>
<dbReference type="Pfam" id="PF00583">
    <property type="entry name" value="Acetyltransf_1"/>
    <property type="match status" value="1"/>
</dbReference>